<dbReference type="InterPro" id="IPR050638">
    <property type="entry name" value="AA-Vitamin_Transporters"/>
</dbReference>
<feature type="transmembrane region" description="Helical" evidence="6">
    <location>
        <begin position="108"/>
        <end position="128"/>
    </location>
</feature>
<name>A0A9D1U3L8_9LACO</name>
<dbReference type="AlphaFoldDB" id="A0A9D1U3L8"/>
<evidence type="ECO:0000256" key="1">
    <source>
        <dbReference type="ARBA" id="ARBA00004127"/>
    </source>
</evidence>
<feature type="transmembrane region" description="Helical" evidence="6">
    <location>
        <begin position="80"/>
        <end position="102"/>
    </location>
</feature>
<evidence type="ECO:0000313" key="8">
    <source>
        <dbReference type="EMBL" id="HIW70978.1"/>
    </source>
</evidence>
<dbReference type="PANTHER" id="PTHR32322">
    <property type="entry name" value="INNER MEMBRANE TRANSPORTER"/>
    <property type="match status" value="1"/>
</dbReference>
<organism evidence="8 9">
    <name type="scientific">Candidatus Limosilactobacillus merdipullorum</name>
    <dbReference type="NCBI Taxonomy" id="2838653"/>
    <lineage>
        <taxon>Bacteria</taxon>
        <taxon>Bacillati</taxon>
        <taxon>Bacillota</taxon>
        <taxon>Bacilli</taxon>
        <taxon>Lactobacillales</taxon>
        <taxon>Lactobacillaceae</taxon>
        <taxon>Limosilactobacillus</taxon>
    </lineage>
</organism>
<keyword evidence="5 6" id="KW-0472">Membrane</keyword>
<gene>
    <name evidence="8" type="ORF">H9876_06415</name>
</gene>
<comment type="caution">
    <text evidence="8">The sequence shown here is derived from an EMBL/GenBank/DDBJ whole genome shotgun (WGS) entry which is preliminary data.</text>
</comment>
<dbReference type="Gene3D" id="1.10.3730.20">
    <property type="match status" value="1"/>
</dbReference>
<evidence type="ECO:0000256" key="2">
    <source>
        <dbReference type="ARBA" id="ARBA00007362"/>
    </source>
</evidence>
<evidence type="ECO:0000256" key="3">
    <source>
        <dbReference type="ARBA" id="ARBA00022692"/>
    </source>
</evidence>
<evidence type="ECO:0000256" key="4">
    <source>
        <dbReference type="ARBA" id="ARBA00022989"/>
    </source>
</evidence>
<accession>A0A9D1U3L8</accession>
<feature type="transmembrane region" description="Helical" evidence="6">
    <location>
        <begin position="196"/>
        <end position="213"/>
    </location>
</feature>
<feature type="transmembrane region" description="Helical" evidence="6">
    <location>
        <begin position="282"/>
        <end position="300"/>
    </location>
</feature>
<comment type="similarity">
    <text evidence="2">Belongs to the EamA transporter family.</text>
</comment>
<sequence length="310" mass="34151">MVSVTQTQRRQRRFWTLIGIISCTFWGISGLCAKGLFNISPEVTPMWVSQVRMITAGMILILVAAVTHKDPLRVWRTKQDAITITAYGVFGLLPVQYCYFRVVQEGNASIATILQFIGPFFIIAYVAIFRHQRPRRIEMIAAVVAFLGVFTLATHGHFNHLALTPGILFWGLCSAVGVATNTLIPQRMVRGGFSSLVITGWGLLISGLALLIVHSGQPQLPHDSMIWWLMAGVIVIGTLIPFQLFTNALRYIPPSTAGFLDAFEPLSATIGSVLIFNLHLTVADWIGSVMIIVAVLALSYQPKAKRVSTE</sequence>
<dbReference type="Pfam" id="PF00892">
    <property type="entry name" value="EamA"/>
    <property type="match status" value="2"/>
</dbReference>
<reference evidence="8" key="2">
    <citation type="submission" date="2021-04" db="EMBL/GenBank/DDBJ databases">
        <authorList>
            <person name="Gilroy R."/>
        </authorList>
    </citation>
    <scope>NUCLEOTIDE SEQUENCE</scope>
    <source>
        <strain evidence="8">ChiHejej3B27-2180</strain>
    </source>
</reference>
<dbReference type="InterPro" id="IPR037185">
    <property type="entry name" value="EmrE-like"/>
</dbReference>
<feature type="transmembrane region" description="Helical" evidence="6">
    <location>
        <begin position="49"/>
        <end position="68"/>
    </location>
</feature>
<comment type="subcellular location">
    <subcellularLocation>
        <location evidence="1">Endomembrane system</location>
        <topology evidence="1">Multi-pass membrane protein</topology>
    </subcellularLocation>
</comment>
<dbReference type="EMBL" id="DXGK01000136">
    <property type="protein sequence ID" value="HIW70978.1"/>
    <property type="molecule type" value="Genomic_DNA"/>
</dbReference>
<feature type="transmembrane region" description="Helical" evidence="6">
    <location>
        <begin position="14"/>
        <end position="37"/>
    </location>
</feature>
<keyword evidence="3 6" id="KW-0812">Transmembrane</keyword>
<dbReference type="InterPro" id="IPR000620">
    <property type="entry name" value="EamA_dom"/>
</dbReference>
<feature type="domain" description="EamA" evidence="7">
    <location>
        <begin position="168"/>
        <end position="299"/>
    </location>
</feature>
<evidence type="ECO:0000256" key="6">
    <source>
        <dbReference type="SAM" id="Phobius"/>
    </source>
</evidence>
<protein>
    <submittedName>
        <fullName evidence="8">EamA family transporter</fullName>
    </submittedName>
</protein>
<feature type="transmembrane region" description="Helical" evidence="6">
    <location>
        <begin position="164"/>
        <end position="184"/>
    </location>
</feature>
<evidence type="ECO:0000256" key="5">
    <source>
        <dbReference type="ARBA" id="ARBA00023136"/>
    </source>
</evidence>
<keyword evidence="4 6" id="KW-1133">Transmembrane helix</keyword>
<proteinExistence type="inferred from homology"/>
<reference evidence="8" key="1">
    <citation type="journal article" date="2021" name="PeerJ">
        <title>Extensive microbial diversity within the chicken gut microbiome revealed by metagenomics and culture.</title>
        <authorList>
            <person name="Gilroy R."/>
            <person name="Ravi A."/>
            <person name="Getino M."/>
            <person name="Pursley I."/>
            <person name="Horton D.L."/>
            <person name="Alikhan N.F."/>
            <person name="Baker D."/>
            <person name="Gharbi K."/>
            <person name="Hall N."/>
            <person name="Watson M."/>
            <person name="Adriaenssens E.M."/>
            <person name="Foster-Nyarko E."/>
            <person name="Jarju S."/>
            <person name="Secka A."/>
            <person name="Antonio M."/>
            <person name="Oren A."/>
            <person name="Chaudhuri R.R."/>
            <person name="La Ragione R."/>
            <person name="Hildebrand F."/>
            <person name="Pallen M.J."/>
        </authorList>
    </citation>
    <scope>NUCLEOTIDE SEQUENCE</scope>
    <source>
        <strain evidence="8">ChiHejej3B27-2180</strain>
    </source>
</reference>
<dbReference type="PANTHER" id="PTHR32322:SF2">
    <property type="entry name" value="EAMA DOMAIN-CONTAINING PROTEIN"/>
    <property type="match status" value="1"/>
</dbReference>
<dbReference type="GO" id="GO:0016020">
    <property type="term" value="C:membrane"/>
    <property type="evidence" value="ECO:0007669"/>
    <property type="project" value="UniProtKB-SubCell"/>
</dbReference>
<feature type="transmembrane region" description="Helical" evidence="6">
    <location>
        <begin position="140"/>
        <end position="158"/>
    </location>
</feature>
<evidence type="ECO:0000259" key="7">
    <source>
        <dbReference type="Pfam" id="PF00892"/>
    </source>
</evidence>
<evidence type="ECO:0000313" key="9">
    <source>
        <dbReference type="Proteomes" id="UP000886878"/>
    </source>
</evidence>
<dbReference type="SUPFAM" id="SSF103481">
    <property type="entry name" value="Multidrug resistance efflux transporter EmrE"/>
    <property type="match status" value="2"/>
</dbReference>
<feature type="domain" description="EamA" evidence="7">
    <location>
        <begin position="14"/>
        <end position="152"/>
    </location>
</feature>
<dbReference type="Proteomes" id="UP000886878">
    <property type="component" value="Unassembled WGS sequence"/>
</dbReference>
<feature type="transmembrane region" description="Helical" evidence="6">
    <location>
        <begin position="225"/>
        <end position="245"/>
    </location>
</feature>